<evidence type="ECO:0000256" key="11">
    <source>
        <dbReference type="RuleBase" id="RU365020"/>
    </source>
</evidence>
<evidence type="ECO:0000256" key="10">
    <source>
        <dbReference type="ARBA" id="ARBA00048682"/>
    </source>
</evidence>
<dbReference type="EC" id="2.4.1.12" evidence="11"/>
<evidence type="ECO:0000256" key="4">
    <source>
        <dbReference type="ARBA" id="ARBA00022676"/>
    </source>
</evidence>
<name>A0ABX1E1D7_9PROT</name>
<dbReference type="InterPro" id="IPR001173">
    <property type="entry name" value="Glyco_trans_2-like"/>
</dbReference>
<feature type="transmembrane region" description="Helical" evidence="11">
    <location>
        <begin position="69"/>
        <end position="87"/>
    </location>
</feature>
<comment type="pathway">
    <text evidence="11">Glycan metabolism; bacterial cellulose biosynthesis.</text>
</comment>
<evidence type="ECO:0000256" key="2">
    <source>
        <dbReference type="ARBA" id="ARBA00022475"/>
    </source>
</evidence>
<feature type="transmembrane region" description="Helical" evidence="11">
    <location>
        <begin position="47"/>
        <end position="62"/>
    </location>
</feature>
<dbReference type="InterPro" id="IPR009875">
    <property type="entry name" value="PilZ_domain"/>
</dbReference>
<dbReference type="Gene3D" id="2.40.10.220">
    <property type="entry name" value="predicted glycosyltransferase like domains"/>
    <property type="match status" value="1"/>
</dbReference>
<evidence type="ECO:0000256" key="6">
    <source>
        <dbReference type="ARBA" id="ARBA00022692"/>
    </source>
</evidence>
<sequence>MSFAQSLRRGRAFRSGPWARSWVAWPLMALAVVIGLTFMVAPLAAEQQAWLAVAGFLLYLVANRIPGRAMTIFVVFMSCLVSMRYIYWRLVDTLEFTSFSQTFLGTGLLLAEVYAVSTMLLAYFQAIWPLDRKPVPLPEDPEDWPTIDVFIPSYNEPLEIVKPAIYGALAIDWPRHKMNVYLLDDGRRDEFRRFCEQVGCNYLIRADNKGAKAGNINAALKVTNGEYICIFDCDHVATRAFLQLTVGWLLRDRDLAMVQTPHHFYSPDPFERNLASGQRVPNEGLLFYGMVQQGNDLWNATFFCGSCAVIRREALLEVGGVPTETVTEDCHCSLKMQRRGWRTAYLRVPLAAGLATERLMLHIGQRMRWGRGMIQILRIDNPMMGPGLKLYQRCCYFMSQFHFLFPLPRFVFLTAPLAFLLFGESIIAASPLAILAYAGPHILHSVGATSRLSGHVRHSFWSEIYETVLALYLIPVMLATLLDPKKGKFNVTDKGGTLQEGFFDLRAVGPNMVLALALVAGILSGIYGLTTNAVESLDFQAFALNMIWAVLSFVVVLAGLAVGRERRQVRERARVGAVVAANVVLADGRVVEGETMDLSLGGAAVAIERPADVPDDASITLELDVGPEWVAIPAEVLRWQEGRMQVRFAAQTLHDEGNIVRAVLGRADAWVDWDDVREDKPLRSLGEVARSIGGLFRGDSQFSFFTRRQRRNRVVVRVEPPAGADTAAGAAVEAGEAATATPARRPRGESTIRRAAAILLALALGLPGLAQAQVNLRGAPPPPAPLQPGPQGLPLTLTPQSPGVGTFGAPSTQAGAVPLGATPQGQFGAQPAQFGAPQGQPAPFGAPQGGTVPLQVQGTPFGQPGTAQPGSPFGQPGPSAPSTLPGTTTANTGLPPLPAAQPGFQGGPIIGSFGAPTGDFGSTRTETRTLRQLGLRAPMQMRGTSDLQGVLFGVRGDEVVTGARLVLQGATSPALIPEYSQVAMALNEQFVGVINPDRNRPAFGPLEFPINPVFFADLNRLNFRFTGRYTVECNDPLSGLLWANISDLSTLQLTLERLPLQRDLARLPEPFFDPRLLREPLSLPVVVPEQASNESLAAAATVASWFAVQADYRGASFPVSFTLPQRGNAVVVAGGQESVPGLALPRFDGPTLALVPNPTDRFGLILVIGGRSGQEAQQAAVVLAGSKEALAGEVAVVQPISIPARQPYDAPRWVRSDRPVRLGELVDPSELQAFGYAPGPISVPFRTAPDLYTWRGRPLPVELHYRSPPGPIMDVAVSRLDIALNDIYLRSLPLRDAEAPWPVSLLTSQLGQSERMTSRFGLPPYLIFGMNELQMRFDMRPLHRGDCIAVPADVRAGIDPDSTIDLSDAYRFATLPNLAFFAGSGFPFTRMADFSDTAAVLPDRPNEVELSAFLTLMGRLASHVGHATTGLQVVRAAALDSVANRDLLVIGTLGRQAALETLLGRDGPVVLDGNRMSVALPDALEGFRNLFLGDEPRVAREQAQAMLTSPGDGLGILMGFESPLRSGKSIVALTGTTPQGLEQMLAALRDPEQAPRVQGDLAILSAGRISGFNLGGHYTVGALPPYIWPQYFLQTRPDLLLLLLGISCAIVAIPAYWALRRRAAIRLRTRTT</sequence>
<protein>
    <recommendedName>
        <fullName evidence="11">Cellulose synthase catalytic subunit [UDP-forming]</fullName>
        <ecNumber evidence="11">2.4.1.12</ecNumber>
    </recommendedName>
</protein>
<feature type="transmembrane region" description="Helical" evidence="11">
    <location>
        <begin position="542"/>
        <end position="562"/>
    </location>
</feature>
<feature type="domain" description="PilZ" evidence="14">
    <location>
        <begin position="568"/>
        <end position="663"/>
    </location>
</feature>
<dbReference type="InterPro" id="IPR018513">
    <property type="entry name" value="Cell_synthase_bac"/>
</dbReference>
<evidence type="ECO:0000259" key="13">
    <source>
        <dbReference type="Pfam" id="PF00535"/>
    </source>
</evidence>
<feature type="compositionally biased region" description="Low complexity" evidence="12">
    <location>
        <begin position="820"/>
        <end position="851"/>
    </location>
</feature>
<keyword evidence="6 11" id="KW-0812">Transmembrane</keyword>
<accession>A0ABX1E1D7</accession>
<keyword evidence="5 11" id="KW-0808">Transferase</keyword>
<dbReference type="SUPFAM" id="SSF141371">
    <property type="entry name" value="PilZ domain-like"/>
    <property type="match status" value="1"/>
</dbReference>
<evidence type="ECO:0000256" key="3">
    <source>
        <dbReference type="ARBA" id="ARBA00022519"/>
    </source>
</evidence>
<feature type="transmembrane region" description="Helical" evidence="11">
    <location>
        <begin position="21"/>
        <end position="41"/>
    </location>
</feature>
<dbReference type="CDD" id="cd06421">
    <property type="entry name" value="CESA_CelA_like"/>
    <property type="match status" value="1"/>
</dbReference>
<dbReference type="InterPro" id="IPR050321">
    <property type="entry name" value="Glycosyltr_2/OpgH_subfam"/>
</dbReference>
<comment type="caution">
    <text evidence="15">The sequence shown here is derived from an EMBL/GenBank/DDBJ whole genome shotgun (WGS) entry which is preliminary data.</text>
</comment>
<keyword evidence="2 11" id="KW-1003">Cell membrane</keyword>
<dbReference type="Gene3D" id="3.90.550.10">
    <property type="entry name" value="Spore Coat Polysaccharide Biosynthesis Protein SpsA, Chain A"/>
    <property type="match status" value="1"/>
</dbReference>
<keyword evidence="9 11" id="KW-0472">Membrane</keyword>
<feature type="transmembrane region" description="Helical" evidence="11">
    <location>
        <begin position="459"/>
        <end position="482"/>
    </location>
</feature>
<keyword evidence="7 11" id="KW-0135">Cellulose biosynthesis</keyword>
<evidence type="ECO:0000313" key="15">
    <source>
        <dbReference type="EMBL" id="NKC30965.1"/>
    </source>
</evidence>
<dbReference type="EMBL" id="JAAVNE010000011">
    <property type="protein sequence ID" value="NKC30965.1"/>
    <property type="molecule type" value="Genomic_DNA"/>
</dbReference>
<evidence type="ECO:0000256" key="1">
    <source>
        <dbReference type="ARBA" id="ARBA00004429"/>
    </source>
</evidence>
<evidence type="ECO:0000256" key="5">
    <source>
        <dbReference type="ARBA" id="ARBA00022679"/>
    </source>
</evidence>
<organism evidence="15 16">
    <name type="scientific">Falsiroseomonas selenitidurans</name>
    <dbReference type="NCBI Taxonomy" id="2716335"/>
    <lineage>
        <taxon>Bacteria</taxon>
        <taxon>Pseudomonadati</taxon>
        <taxon>Pseudomonadota</taxon>
        <taxon>Alphaproteobacteria</taxon>
        <taxon>Acetobacterales</taxon>
        <taxon>Roseomonadaceae</taxon>
        <taxon>Falsiroseomonas</taxon>
    </lineage>
</organism>
<comment type="function">
    <text evidence="11">Catalytic subunit of cellulose synthase. It polymerizes uridine 5'-diphosphate glucose to cellulose.</text>
</comment>
<dbReference type="InterPro" id="IPR003919">
    <property type="entry name" value="Cell_synth_A"/>
</dbReference>
<feature type="region of interest" description="Disordered" evidence="12">
    <location>
        <begin position="775"/>
        <end position="897"/>
    </location>
</feature>
<dbReference type="PRINTS" id="PR01439">
    <property type="entry name" value="CELLSNTHASEA"/>
</dbReference>
<evidence type="ECO:0000256" key="12">
    <source>
        <dbReference type="SAM" id="MobiDB-lite"/>
    </source>
</evidence>
<feature type="transmembrane region" description="Helical" evidence="11">
    <location>
        <begin position="512"/>
        <end position="530"/>
    </location>
</feature>
<comment type="catalytic activity">
    <reaction evidence="10 11">
        <text>[(1-&gt;4)-beta-D-glucosyl](n) + UDP-alpha-D-glucose = [(1-&gt;4)-beta-D-glucosyl](n+1) + UDP + H(+)</text>
        <dbReference type="Rhea" id="RHEA:19929"/>
        <dbReference type="Rhea" id="RHEA-COMP:10033"/>
        <dbReference type="Rhea" id="RHEA-COMP:10034"/>
        <dbReference type="ChEBI" id="CHEBI:15378"/>
        <dbReference type="ChEBI" id="CHEBI:18246"/>
        <dbReference type="ChEBI" id="CHEBI:58223"/>
        <dbReference type="ChEBI" id="CHEBI:58885"/>
        <dbReference type="EC" id="2.4.1.12"/>
    </reaction>
</comment>
<comment type="subcellular location">
    <subcellularLocation>
        <location evidence="1">Cell inner membrane</location>
        <topology evidence="1">Multi-pass membrane protein</topology>
    </subcellularLocation>
</comment>
<keyword evidence="4 11" id="KW-0328">Glycosyltransferase</keyword>
<dbReference type="NCBIfam" id="TIGR03030">
    <property type="entry name" value="CelA"/>
    <property type="match status" value="1"/>
</dbReference>
<feature type="domain" description="Glycosyltransferase 2-like" evidence="13">
    <location>
        <begin position="149"/>
        <end position="317"/>
    </location>
</feature>
<evidence type="ECO:0000256" key="9">
    <source>
        <dbReference type="ARBA" id="ARBA00023136"/>
    </source>
</evidence>
<proteinExistence type="predicted"/>
<comment type="cofactor">
    <cofactor evidence="11">
        <name>Mg(2+)</name>
        <dbReference type="ChEBI" id="CHEBI:18420"/>
    </cofactor>
</comment>
<feature type="compositionally biased region" description="Low complexity" evidence="12">
    <location>
        <begin position="725"/>
        <end position="743"/>
    </location>
</feature>
<keyword evidence="3 11" id="KW-0997">Cell inner membrane</keyword>
<evidence type="ECO:0000256" key="7">
    <source>
        <dbReference type="ARBA" id="ARBA00022916"/>
    </source>
</evidence>
<feature type="compositionally biased region" description="Pro residues" evidence="12">
    <location>
        <begin position="779"/>
        <end position="788"/>
    </location>
</feature>
<dbReference type="Gene3D" id="2.60.120.260">
    <property type="entry name" value="Galactose-binding domain-like"/>
    <property type="match status" value="2"/>
</dbReference>
<reference evidence="15 16" key="1">
    <citation type="submission" date="2020-03" db="EMBL/GenBank/DDBJ databases">
        <title>Roseomonas selenitidurans sp. nov. isolated from urban soil.</title>
        <authorList>
            <person name="Liu H."/>
        </authorList>
    </citation>
    <scope>NUCLEOTIDE SEQUENCE [LARGE SCALE GENOMIC DNA]</scope>
    <source>
        <strain evidence="15 16">BU-1</strain>
    </source>
</reference>
<dbReference type="SUPFAM" id="SSF53448">
    <property type="entry name" value="Nucleotide-diphospho-sugar transferases"/>
    <property type="match status" value="1"/>
</dbReference>
<dbReference type="Pfam" id="PF07238">
    <property type="entry name" value="PilZ"/>
    <property type="match status" value="1"/>
</dbReference>
<gene>
    <name evidence="15" type="primary">bcsA</name>
    <name evidence="15" type="ORF">HEQ75_08825</name>
</gene>
<dbReference type="Proteomes" id="UP000787635">
    <property type="component" value="Unassembled WGS sequence"/>
</dbReference>
<dbReference type="PANTHER" id="PTHR43867">
    <property type="entry name" value="CELLULOSE SYNTHASE CATALYTIC SUBUNIT A [UDP-FORMING]"/>
    <property type="match status" value="1"/>
</dbReference>
<dbReference type="Pfam" id="PF00535">
    <property type="entry name" value="Glycos_transf_2"/>
    <property type="match status" value="1"/>
</dbReference>
<dbReference type="RefSeq" id="WP_168029392.1">
    <property type="nucleotide sequence ID" value="NZ_JAAVNE010000011.1"/>
</dbReference>
<dbReference type="InterPro" id="IPR029044">
    <property type="entry name" value="Nucleotide-diphossugar_trans"/>
</dbReference>
<feature type="transmembrane region" description="Helical" evidence="11">
    <location>
        <begin position="99"/>
        <end position="124"/>
    </location>
</feature>
<feature type="compositionally biased region" description="Low complexity" evidence="12">
    <location>
        <begin position="789"/>
        <end position="803"/>
    </location>
</feature>
<feature type="region of interest" description="Disordered" evidence="12">
    <location>
        <begin position="725"/>
        <end position="749"/>
    </location>
</feature>
<keyword evidence="11" id="KW-0973">c-di-GMP</keyword>
<evidence type="ECO:0000259" key="14">
    <source>
        <dbReference type="Pfam" id="PF07238"/>
    </source>
</evidence>
<keyword evidence="16" id="KW-1185">Reference proteome</keyword>
<dbReference type="Pfam" id="PF03170">
    <property type="entry name" value="BcsB"/>
    <property type="match status" value="1"/>
</dbReference>
<evidence type="ECO:0000256" key="8">
    <source>
        <dbReference type="ARBA" id="ARBA00022989"/>
    </source>
</evidence>
<feature type="transmembrane region" description="Helical" evidence="11">
    <location>
        <begin position="410"/>
        <end position="439"/>
    </location>
</feature>
<feature type="compositionally biased region" description="Low complexity" evidence="12">
    <location>
        <begin position="867"/>
        <end position="882"/>
    </location>
</feature>
<feature type="transmembrane region" description="Helical" evidence="11">
    <location>
        <begin position="1599"/>
        <end position="1619"/>
    </location>
</feature>
<keyword evidence="8 11" id="KW-1133">Transmembrane helix</keyword>
<dbReference type="PANTHER" id="PTHR43867:SF2">
    <property type="entry name" value="CELLULOSE SYNTHASE CATALYTIC SUBUNIT A [UDP-FORMING]"/>
    <property type="match status" value="1"/>
</dbReference>
<evidence type="ECO:0000313" key="16">
    <source>
        <dbReference type="Proteomes" id="UP000787635"/>
    </source>
</evidence>